<dbReference type="Gene3D" id="2.40.160.210">
    <property type="entry name" value="Acyl-CoA thioesterase, double hotdog domain"/>
    <property type="match status" value="1"/>
</dbReference>
<dbReference type="InterPro" id="IPR042171">
    <property type="entry name" value="Acyl-CoA_hotdog"/>
</dbReference>
<dbReference type="Pfam" id="PF13622">
    <property type="entry name" value="4HBT_3"/>
    <property type="match status" value="1"/>
</dbReference>
<dbReference type="Gene3D" id="3.10.129.10">
    <property type="entry name" value="Hotdog Thioesterase"/>
    <property type="match status" value="1"/>
</dbReference>
<evidence type="ECO:0000259" key="2">
    <source>
        <dbReference type="Pfam" id="PF13622"/>
    </source>
</evidence>
<evidence type="ECO:0000313" key="3">
    <source>
        <dbReference type="EMBL" id="GAA5063784.1"/>
    </source>
</evidence>
<dbReference type="RefSeq" id="WP_345498175.1">
    <property type="nucleotide sequence ID" value="NZ_BAABJM010000005.1"/>
</dbReference>
<dbReference type="InterPro" id="IPR029069">
    <property type="entry name" value="HotDog_dom_sf"/>
</dbReference>
<accession>A0ABP9KU95</accession>
<evidence type="ECO:0000313" key="4">
    <source>
        <dbReference type="Proteomes" id="UP001500603"/>
    </source>
</evidence>
<dbReference type="EMBL" id="BAABJM010000005">
    <property type="protein sequence ID" value="GAA5063784.1"/>
    <property type="molecule type" value="Genomic_DNA"/>
</dbReference>
<dbReference type="SUPFAM" id="SSF54637">
    <property type="entry name" value="Thioesterase/thiol ester dehydrase-isomerase"/>
    <property type="match status" value="1"/>
</dbReference>
<keyword evidence="4" id="KW-1185">Reference proteome</keyword>
<organism evidence="3 4">
    <name type="scientific">Nocardia callitridis</name>
    <dbReference type="NCBI Taxonomy" id="648753"/>
    <lineage>
        <taxon>Bacteria</taxon>
        <taxon>Bacillati</taxon>
        <taxon>Actinomycetota</taxon>
        <taxon>Actinomycetes</taxon>
        <taxon>Mycobacteriales</taxon>
        <taxon>Nocardiaceae</taxon>
        <taxon>Nocardia</taxon>
    </lineage>
</organism>
<evidence type="ECO:0000256" key="1">
    <source>
        <dbReference type="SAM" id="MobiDB-lite"/>
    </source>
</evidence>
<comment type="caution">
    <text evidence="3">The sequence shown here is derived from an EMBL/GenBank/DDBJ whole genome shotgun (WGS) entry which is preliminary data.</text>
</comment>
<feature type="region of interest" description="Disordered" evidence="1">
    <location>
        <begin position="150"/>
        <end position="177"/>
    </location>
</feature>
<feature type="domain" description="Acyl-CoA thioesterase-like N-terminal HotDog" evidence="2">
    <location>
        <begin position="227"/>
        <end position="304"/>
    </location>
</feature>
<protein>
    <recommendedName>
        <fullName evidence="2">Acyl-CoA thioesterase-like N-terminal HotDog domain-containing protein</fullName>
    </recommendedName>
</protein>
<gene>
    <name evidence="3" type="ORF">GCM10023318_48970</name>
</gene>
<sequence length="306" mass="31701">MPRDAPVDGLRAAILTDIDQSARTGAPPLGHLVGLHRIQDATDLFILAFEPTRPAMLGGPGLLEVAMLADLALGGVLRNEVGPSLSMPTITMTIQLAPATATEVRTAAAEVTAVLDRTGMSRCRLLAADGAIVGDAAGVFALPARPYDGPGRPMPWDSPPGEEALDTAAPELGRSNTDGCLDSIEAHALTEPEPERAWGTAHIAQQVAATADSIAMTPTGVLGNRLGHVQGGAMVTAAVRAIELRTGFTADELASVTAEFVGATTLDGLVVATVDVLKQSPRSLFARVALTQEGQLRCHVSAVFRK</sequence>
<dbReference type="InterPro" id="IPR049449">
    <property type="entry name" value="TesB_ACOT8-like_N"/>
</dbReference>
<dbReference type="Proteomes" id="UP001500603">
    <property type="component" value="Unassembled WGS sequence"/>
</dbReference>
<reference evidence="4" key="1">
    <citation type="journal article" date="2019" name="Int. J. Syst. Evol. Microbiol.">
        <title>The Global Catalogue of Microorganisms (GCM) 10K type strain sequencing project: providing services to taxonomists for standard genome sequencing and annotation.</title>
        <authorList>
            <consortium name="The Broad Institute Genomics Platform"/>
            <consortium name="The Broad Institute Genome Sequencing Center for Infectious Disease"/>
            <person name="Wu L."/>
            <person name="Ma J."/>
        </authorList>
    </citation>
    <scope>NUCLEOTIDE SEQUENCE [LARGE SCALE GENOMIC DNA]</scope>
    <source>
        <strain evidence="4">JCM 18298</strain>
    </source>
</reference>
<proteinExistence type="predicted"/>
<name>A0ABP9KU95_9NOCA</name>